<reference evidence="1" key="1">
    <citation type="submission" date="2018-05" db="EMBL/GenBank/DDBJ databases">
        <authorList>
            <person name="Lanie J.A."/>
            <person name="Ng W.-L."/>
            <person name="Kazmierczak K.M."/>
            <person name="Andrzejewski T.M."/>
            <person name="Davidsen T.M."/>
            <person name="Wayne K.J."/>
            <person name="Tettelin H."/>
            <person name="Glass J.I."/>
            <person name="Rusch D."/>
            <person name="Podicherti R."/>
            <person name="Tsui H.-C.T."/>
            <person name="Winkler M.E."/>
        </authorList>
    </citation>
    <scope>NUCLEOTIDE SEQUENCE</scope>
</reference>
<dbReference type="AlphaFoldDB" id="A0A382WIX9"/>
<feature type="non-terminal residue" evidence="1">
    <location>
        <position position="1"/>
    </location>
</feature>
<evidence type="ECO:0000313" key="1">
    <source>
        <dbReference type="EMBL" id="SVD58753.1"/>
    </source>
</evidence>
<name>A0A382WIX9_9ZZZZ</name>
<accession>A0A382WIX9</accession>
<dbReference type="EMBL" id="UINC01160226">
    <property type="protein sequence ID" value="SVD58753.1"/>
    <property type="molecule type" value="Genomic_DNA"/>
</dbReference>
<evidence type="ECO:0000313" key="2">
    <source>
        <dbReference type="EMBL" id="SVD73618.1"/>
    </source>
</evidence>
<sequence length="33" mass="3781">LSDYELPPLDPAIDEALLAYIKERKDSFEDSNI</sequence>
<organism evidence="1">
    <name type="scientific">marine metagenome</name>
    <dbReference type="NCBI Taxonomy" id="408172"/>
    <lineage>
        <taxon>unclassified sequences</taxon>
        <taxon>metagenomes</taxon>
        <taxon>ecological metagenomes</taxon>
    </lineage>
</organism>
<proteinExistence type="predicted"/>
<gene>
    <name evidence="1" type="ORF">METZ01_LOCUS411607</name>
    <name evidence="2" type="ORF">METZ01_LOCUS426472</name>
</gene>
<dbReference type="EMBL" id="UINC01169867">
    <property type="protein sequence ID" value="SVD73618.1"/>
    <property type="molecule type" value="Genomic_DNA"/>
</dbReference>
<protein>
    <submittedName>
        <fullName evidence="1">Uncharacterized protein</fullName>
    </submittedName>
</protein>